<evidence type="ECO:0000313" key="3">
    <source>
        <dbReference type="Proteomes" id="UP000292583"/>
    </source>
</evidence>
<reference evidence="2 3" key="1">
    <citation type="submission" date="2018-07" db="EMBL/GenBank/DDBJ databases">
        <title>Campylobacter zealandensis sp. nov., isolated from birds and water in New Zealand.</title>
        <authorList>
            <person name="Wilkinson D.A."/>
            <person name="Biggs P.J."/>
            <person name="French N.P."/>
            <person name="Midwinter A.C."/>
        </authorList>
    </citation>
    <scope>NUCLEOTIDE SEQUENCE [LARGE SCALE GENOMIC DNA]</scope>
    <source>
        <strain evidence="2 3">B423b</strain>
    </source>
</reference>
<feature type="transmembrane region" description="Helical" evidence="1">
    <location>
        <begin position="6"/>
        <end position="26"/>
    </location>
</feature>
<keyword evidence="1" id="KW-0812">Transmembrane</keyword>
<evidence type="ECO:0008006" key="4">
    <source>
        <dbReference type="Google" id="ProtNLM"/>
    </source>
</evidence>
<comment type="caution">
    <text evidence="2">The sequence shown here is derived from an EMBL/GenBank/DDBJ whole genome shotgun (WGS) entry which is preliminary data.</text>
</comment>
<keyword evidence="3" id="KW-1185">Reference proteome</keyword>
<keyword evidence="1" id="KW-1133">Transmembrane helix</keyword>
<dbReference type="OrthoDB" id="5354971at2"/>
<proteinExistence type="predicted"/>
<dbReference type="RefSeq" id="WP_131186384.1">
    <property type="nucleotide sequence ID" value="NZ_CP076657.1"/>
</dbReference>
<gene>
    <name evidence="2" type="ORF">DU473_00955</name>
</gene>
<name>A0A4Q9JXJ5_9BACT</name>
<organism evidence="2 3">
    <name type="scientific">Campylobacter novaezeelandiae</name>
    <dbReference type="NCBI Taxonomy" id="2267891"/>
    <lineage>
        <taxon>Bacteria</taxon>
        <taxon>Pseudomonadati</taxon>
        <taxon>Campylobacterota</taxon>
        <taxon>Epsilonproteobacteria</taxon>
        <taxon>Campylobacterales</taxon>
        <taxon>Campylobacteraceae</taxon>
        <taxon>Campylobacter</taxon>
    </lineage>
</organism>
<dbReference type="EMBL" id="QPGR01000001">
    <property type="protein sequence ID" value="TBR82441.1"/>
    <property type="molecule type" value="Genomic_DNA"/>
</dbReference>
<sequence length="154" mass="17864">MKKNIFIFAFIFSIIILYVIFDFYILDGTRLTTKVSSASAKNACDLNLKDCIYTFNNEKISISINPKPIKALNTNKIKITIKSNKIYNDLKLRVYGINMFMGITEINLYKIKDNTFEGNIILSSCTKDLMRFKADVLENNRLTDFSFEFDVKKH</sequence>
<evidence type="ECO:0000256" key="1">
    <source>
        <dbReference type="SAM" id="Phobius"/>
    </source>
</evidence>
<keyword evidence="1" id="KW-0472">Membrane</keyword>
<evidence type="ECO:0000313" key="2">
    <source>
        <dbReference type="EMBL" id="TBR82441.1"/>
    </source>
</evidence>
<protein>
    <recommendedName>
        <fullName evidence="4">Periplasmic protein</fullName>
    </recommendedName>
</protein>
<dbReference type="Proteomes" id="UP000292583">
    <property type="component" value="Unassembled WGS sequence"/>
</dbReference>
<accession>A0A4Q9JXJ5</accession>
<dbReference type="AlphaFoldDB" id="A0A4Q9JXJ5"/>